<feature type="transmembrane region" description="Helical" evidence="10">
    <location>
        <begin position="36"/>
        <end position="59"/>
    </location>
</feature>
<evidence type="ECO:0000256" key="7">
    <source>
        <dbReference type="ARBA" id="ARBA00023136"/>
    </source>
</evidence>
<evidence type="ECO:0000256" key="6">
    <source>
        <dbReference type="ARBA" id="ARBA00023098"/>
    </source>
</evidence>
<dbReference type="EC" id="3.6.1.-" evidence="8"/>
<dbReference type="GO" id="GO:0140042">
    <property type="term" value="P:lipid droplet formation"/>
    <property type="evidence" value="ECO:0007669"/>
    <property type="project" value="UniProtKB-UniRule"/>
</dbReference>
<dbReference type="InParanoid" id="W2RNQ3"/>
<feature type="active site" evidence="8">
    <location>
        <position position="278"/>
    </location>
</feature>
<dbReference type="eggNOG" id="KOG3750">
    <property type="taxonomic scope" value="Eukaryota"/>
</dbReference>
<feature type="transmembrane region" description="Helical" evidence="10">
    <location>
        <begin position="79"/>
        <end position="97"/>
    </location>
</feature>
<dbReference type="RefSeq" id="XP_008720266.1">
    <property type="nucleotide sequence ID" value="XM_008722044.1"/>
</dbReference>
<dbReference type="InterPro" id="IPR046400">
    <property type="entry name" value="SCS3"/>
</dbReference>
<dbReference type="GO" id="GO:0005789">
    <property type="term" value="C:endoplasmic reticulum membrane"/>
    <property type="evidence" value="ECO:0007669"/>
    <property type="project" value="UniProtKB-SubCell"/>
</dbReference>
<comment type="catalytic activity">
    <reaction evidence="8">
        <text>(5Z,8Z,11Z,14Z)-eicosatetraenoyl-CoA + H2O = S-(5Z,8Z,11Z,14Z-eicosatetraenoyl)-4'-phosphopantetheine + adenosine 3',5'-bisphosphate + 2 H(+)</text>
        <dbReference type="Rhea" id="RHEA:65568"/>
        <dbReference type="ChEBI" id="CHEBI:15377"/>
        <dbReference type="ChEBI" id="CHEBI:15378"/>
        <dbReference type="ChEBI" id="CHEBI:57368"/>
        <dbReference type="ChEBI" id="CHEBI:58343"/>
        <dbReference type="ChEBI" id="CHEBI:156554"/>
    </reaction>
</comment>
<evidence type="ECO:0000256" key="10">
    <source>
        <dbReference type="SAM" id="Phobius"/>
    </source>
</evidence>
<evidence type="ECO:0000256" key="8">
    <source>
        <dbReference type="HAMAP-Rule" id="MF_03231"/>
    </source>
</evidence>
<evidence type="ECO:0000256" key="5">
    <source>
        <dbReference type="ARBA" id="ARBA00022989"/>
    </source>
</evidence>
<keyword evidence="8" id="KW-0444">Lipid biosynthesis</keyword>
<dbReference type="GeneID" id="19975060"/>
<dbReference type="PANTHER" id="PTHR23129">
    <property type="entry name" value="ACYL-COENZYME A DIPHOSPHATASE FITM2"/>
    <property type="match status" value="1"/>
</dbReference>
<feature type="transmembrane region" description="Helical" evidence="10">
    <location>
        <begin position="257"/>
        <end position="278"/>
    </location>
</feature>
<proteinExistence type="inferred from homology"/>
<keyword evidence="7 8" id="KW-0472">Membrane</keyword>
<evidence type="ECO:0000256" key="2">
    <source>
        <dbReference type="ARBA" id="ARBA00022692"/>
    </source>
</evidence>
<evidence type="ECO:0000256" key="3">
    <source>
        <dbReference type="ARBA" id="ARBA00022801"/>
    </source>
</evidence>
<reference evidence="11 12" key="1">
    <citation type="submission" date="2013-03" db="EMBL/GenBank/DDBJ databases">
        <title>The Genome Sequence of Phialophora europaea CBS 101466.</title>
        <authorList>
            <consortium name="The Broad Institute Genomics Platform"/>
            <person name="Cuomo C."/>
            <person name="de Hoog S."/>
            <person name="Gorbushina A."/>
            <person name="Walker B."/>
            <person name="Young S.K."/>
            <person name="Zeng Q."/>
            <person name="Gargeya S."/>
            <person name="Fitzgerald M."/>
            <person name="Haas B."/>
            <person name="Abouelleil A."/>
            <person name="Allen A.W."/>
            <person name="Alvarado L."/>
            <person name="Arachchi H.M."/>
            <person name="Berlin A.M."/>
            <person name="Chapman S.B."/>
            <person name="Gainer-Dewar J."/>
            <person name="Goldberg J."/>
            <person name="Griggs A."/>
            <person name="Gujja S."/>
            <person name="Hansen M."/>
            <person name="Howarth C."/>
            <person name="Imamovic A."/>
            <person name="Ireland A."/>
            <person name="Larimer J."/>
            <person name="McCowan C."/>
            <person name="Murphy C."/>
            <person name="Pearson M."/>
            <person name="Poon T.W."/>
            <person name="Priest M."/>
            <person name="Roberts A."/>
            <person name="Saif S."/>
            <person name="Shea T."/>
            <person name="Sisk P."/>
            <person name="Sykes S."/>
            <person name="Wortman J."/>
            <person name="Nusbaum C."/>
            <person name="Birren B."/>
        </authorList>
    </citation>
    <scope>NUCLEOTIDE SEQUENCE [LARGE SCALE GENOMIC DNA]</scope>
    <source>
        <strain evidence="11 12">CBS 101466</strain>
    </source>
</reference>
<keyword evidence="8" id="KW-0594">Phospholipid biosynthesis</keyword>
<dbReference type="EMBL" id="KB822723">
    <property type="protein sequence ID" value="ETN38097.1"/>
    <property type="molecule type" value="Genomic_DNA"/>
</dbReference>
<dbReference type="VEuPathDB" id="FungiDB:HMPREF1541_07721"/>
<protein>
    <recommendedName>
        <fullName evidence="8">Acyl-coenzyme A diphosphatase SCS3</fullName>
        <ecNumber evidence="8">3.6.1.-</ecNumber>
    </recommendedName>
    <alternativeName>
        <fullName evidence="8">FIT family protein SCS3</fullName>
    </alternativeName>
</protein>
<feature type="active site" evidence="8">
    <location>
        <position position="193"/>
    </location>
</feature>
<keyword evidence="6" id="KW-0443">Lipid metabolism</keyword>
<comment type="catalytic activity">
    <reaction evidence="8">
        <text>hexadecanoyl-CoA + H2O = S-hexadecanoyl-4'-phosphopantetheine + adenosine 3',5'-bisphosphate + 2 H(+)</text>
        <dbReference type="Rhea" id="RHEA:50032"/>
        <dbReference type="ChEBI" id="CHEBI:15377"/>
        <dbReference type="ChEBI" id="CHEBI:15378"/>
        <dbReference type="ChEBI" id="CHEBI:57379"/>
        <dbReference type="ChEBI" id="CHEBI:58343"/>
        <dbReference type="ChEBI" id="CHEBI:132018"/>
    </reaction>
</comment>
<dbReference type="Proteomes" id="UP000030752">
    <property type="component" value="Unassembled WGS sequence"/>
</dbReference>
<keyword evidence="12" id="KW-1185">Reference proteome</keyword>
<name>W2RNQ3_CYPE1</name>
<dbReference type="HAMAP" id="MF_03231">
    <property type="entry name" value="SCS3"/>
    <property type="match status" value="1"/>
</dbReference>
<dbReference type="InterPro" id="IPR019388">
    <property type="entry name" value="FIT"/>
</dbReference>
<evidence type="ECO:0000256" key="9">
    <source>
        <dbReference type="SAM" id="MobiDB-lite"/>
    </source>
</evidence>
<dbReference type="GO" id="GO:0008654">
    <property type="term" value="P:phospholipid biosynthetic process"/>
    <property type="evidence" value="ECO:0007669"/>
    <property type="project" value="UniProtKB-KW"/>
</dbReference>
<accession>W2RNQ3</accession>
<comment type="subcellular location">
    <subcellularLocation>
        <location evidence="1 8">Endoplasmic reticulum membrane</location>
        <topology evidence="1 8">Multi-pass membrane protein</topology>
    </subcellularLocation>
</comment>
<keyword evidence="8" id="KW-1208">Phospholipid metabolism</keyword>
<comment type="catalytic activity">
    <reaction evidence="8">
        <text>(9Z)-octadecenoyl-CoA + H2O = S-(9Z-octadecenoyl)-4'-phosphopantetheine + adenosine 3',5'-bisphosphate + 2 H(+)</text>
        <dbReference type="Rhea" id="RHEA:65564"/>
        <dbReference type="ChEBI" id="CHEBI:15377"/>
        <dbReference type="ChEBI" id="CHEBI:15378"/>
        <dbReference type="ChEBI" id="CHEBI:57387"/>
        <dbReference type="ChEBI" id="CHEBI:58343"/>
        <dbReference type="ChEBI" id="CHEBI:156553"/>
    </reaction>
</comment>
<keyword evidence="3 8" id="KW-0378">Hydrolase</keyword>
<dbReference type="HOGENOM" id="CLU_048143_0_0_1"/>
<evidence type="ECO:0000256" key="1">
    <source>
        <dbReference type="ARBA" id="ARBA00004477"/>
    </source>
</evidence>
<comment type="similarity">
    <text evidence="8">Belongs to the FIT family. Fungal FIT2B/SCS3 subfamily.</text>
</comment>
<comment type="function">
    <text evidence="8">Fatty acyl-coenzyme A (CoA) diphosphatase that hydrolyzes fatty acyl-CoA to yield acyl-4'-phosphopantetheine and adenosine 3',5'-bisphosphate. Preferentially hydrolyzes unsaturated long-chain acyl-CoA substrates in the endoplasmic reticulum (ER) lumen. This catalytic activity is required for maintaining ER structure and for lipid droplets (LDs) biogenesis, which are lipid storage organelles involved in maintaining lipid and energy homeostasis. May directly bind to diacylglycerol (DAGs) and triacylglycerol, which is also important for LD biogenesis. May support directional budding of nacent LDs from the ER into the cytosol by reducing DAG levels at sites of LD formation. May play a role in the regulation of cell morphology and cytoskeletal organization. Involved in phospholipid biosynthesis.</text>
</comment>
<evidence type="ECO:0000256" key="4">
    <source>
        <dbReference type="ARBA" id="ARBA00022824"/>
    </source>
</evidence>
<sequence>MPTVLRNGRKVPHVDEEPSPMTDSPRSESTRYPPSAWLLVLYPVVLATGSLFSVLSPVASSQDASDHRHNYFAGKRNFINLYFVKLGWFWTTVAFGFLQSTNRSPSSSKSRHYSQAFTRFAIVTMVWYLTTQWFFGPALIDRSFTITGGHCESPPLSELSDFKESITFPTIASATYCKAKGGRWRGGHDISGHIFMLVLSSACLVYELYIADSHSAHPHVSPAAAAKLAHDLTDEERKAVGGWESETAARVRMYARYFLWGVVALDVWMIMMTAIWFHTWLEKLSGLVLAAAAIWGVYFLPEAVPGWRTVVGGFE</sequence>
<dbReference type="AlphaFoldDB" id="W2RNQ3"/>
<keyword evidence="5 8" id="KW-1133">Transmembrane helix</keyword>
<comment type="catalytic activity">
    <reaction evidence="8">
        <text>an acyl-CoA + H2O = an acyl-4'-phosphopantetheine + adenosine 3',5'-bisphosphate + 2 H(+)</text>
        <dbReference type="Rhea" id="RHEA:50044"/>
        <dbReference type="ChEBI" id="CHEBI:15377"/>
        <dbReference type="ChEBI" id="CHEBI:15378"/>
        <dbReference type="ChEBI" id="CHEBI:58342"/>
        <dbReference type="ChEBI" id="CHEBI:58343"/>
        <dbReference type="ChEBI" id="CHEBI:132023"/>
    </reaction>
</comment>
<feature type="transmembrane region" description="Helical" evidence="10">
    <location>
        <begin position="284"/>
        <end position="300"/>
    </location>
</feature>
<dbReference type="STRING" id="1220924.W2RNQ3"/>
<feature type="transmembrane region" description="Helical" evidence="10">
    <location>
        <begin position="117"/>
        <end position="135"/>
    </location>
</feature>
<dbReference type="FunCoup" id="W2RNQ3">
    <property type="interactions" value="79"/>
</dbReference>
<dbReference type="GO" id="GO:0010945">
    <property type="term" value="F:coenzyme A diphosphatase activity"/>
    <property type="evidence" value="ECO:0007669"/>
    <property type="project" value="InterPro"/>
</dbReference>
<feature type="region of interest" description="Disordered" evidence="9">
    <location>
        <begin position="1"/>
        <end position="31"/>
    </location>
</feature>
<organism evidence="11 12">
    <name type="scientific">Cyphellophora europaea (strain CBS 101466)</name>
    <name type="common">Phialophora europaea</name>
    <dbReference type="NCBI Taxonomy" id="1220924"/>
    <lineage>
        <taxon>Eukaryota</taxon>
        <taxon>Fungi</taxon>
        <taxon>Dikarya</taxon>
        <taxon>Ascomycota</taxon>
        <taxon>Pezizomycotina</taxon>
        <taxon>Eurotiomycetes</taxon>
        <taxon>Chaetothyriomycetidae</taxon>
        <taxon>Chaetothyriales</taxon>
        <taxon>Cyphellophoraceae</taxon>
        <taxon>Cyphellophora</taxon>
    </lineage>
</organism>
<dbReference type="PANTHER" id="PTHR23129:SF0">
    <property type="entry name" value="ACYL-COENZYME A DIPHOSPHATASE FITM2"/>
    <property type="match status" value="1"/>
</dbReference>
<evidence type="ECO:0000313" key="12">
    <source>
        <dbReference type="Proteomes" id="UP000030752"/>
    </source>
</evidence>
<keyword evidence="2 8" id="KW-0812">Transmembrane</keyword>
<keyword evidence="4 8" id="KW-0256">Endoplasmic reticulum</keyword>
<dbReference type="Pfam" id="PF10261">
    <property type="entry name" value="FIT"/>
    <property type="match status" value="1"/>
</dbReference>
<dbReference type="OrthoDB" id="5579088at2759"/>
<gene>
    <name evidence="8" type="primary">SCS3</name>
    <name evidence="8" type="synonym">FIT2B</name>
    <name evidence="11" type="ORF">HMPREF1541_07721</name>
</gene>
<evidence type="ECO:0000313" key="11">
    <source>
        <dbReference type="EMBL" id="ETN38097.1"/>
    </source>
</evidence>